<protein>
    <submittedName>
        <fullName evidence="1">Uncharacterized protein</fullName>
    </submittedName>
</protein>
<organism evidence="1 2">
    <name type="scientific">Stomatobaculum longum</name>
    <dbReference type="NCBI Taxonomy" id="796942"/>
    <lineage>
        <taxon>Bacteria</taxon>
        <taxon>Bacillati</taxon>
        <taxon>Bacillota</taxon>
        <taxon>Clostridia</taxon>
        <taxon>Lachnospirales</taxon>
        <taxon>Lachnospiraceae</taxon>
        <taxon>Stomatobaculum</taxon>
    </lineage>
</organism>
<dbReference type="SUPFAM" id="SSF75689">
    <property type="entry name" value="Zinc-binding domain of translation initiation factor 2 beta"/>
    <property type="match status" value="1"/>
</dbReference>
<dbReference type="EMBL" id="AGEL01000015">
    <property type="protein sequence ID" value="EHO15664.1"/>
    <property type="molecule type" value="Genomic_DNA"/>
</dbReference>
<sequence length="36" mass="4254">MNQYDMRCPVCGKVNYQLLLEETDGWMECEYCGETT</sequence>
<name>A0AA36Y3B6_9FIRM</name>
<proteinExistence type="predicted"/>
<gene>
    <name evidence="1" type="ORF">HMPREF9623_01985</name>
</gene>
<accession>A0AA36Y3B6</accession>
<dbReference type="Proteomes" id="UP000018466">
    <property type="component" value="Unassembled WGS sequence"/>
</dbReference>
<keyword evidence="2" id="KW-1185">Reference proteome</keyword>
<reference evidence="1 2" key="1">
    <citation type="submission" date="2011-10" db="EMBL/GenBank/DDBJ databases">
        <title>The Genome Sequence of Lachnospiraceae bacterium ACC2.</title>
        <authorList>
            <consortium name="The Broad Institute Genome Sequencing Platform"/>
            <person name="Earl A."/>
            <person name="Ward D."/>
            <person name="Feldgarden M."/>
            <person name="Gevers D."/>
            <person name="Sizova M."/>
            <person name="Hazen A."/>
            <person name="Epstein S."/>
            <person name="Young S.K."/>
            <person name="Zeng Q."/>
            <person name="Gargeya S."/>
            <person name="Fitzgerald M."/>
            <person name="Haas B."/>
            <person name="Abouelleil A."/>
            <person name="Alvarado L."/>
            <person name="Arachchi H.M."/>
            <person name="Berlin A."/>
            <person name="Brown A."/>
            <person name="Chapman S.B."/>
            <person name="Chen Z."/>
            <person name="Dunbar C."/>
            <person name="Freedman E."/>
            <person name="Gearin G."/>
            <person name="Goldberg J."/>
            <person name="Griggs A."/>
            <person name="Gujja S."/>
            <person name="Heiman D."/>
            <person name="Howarth C."/>
            <person name="Larson L."/>
            <person name="Lui A."/>
            <person name="MacDonald P.J.P."/>
            <person name="Montmayeur A."/>
            <person name="Murphy C."/>
            <person name="Neiman D."/>
            <person name="Pearson M."/>
            <person name="Priest M."/>
            <person name="Roberts A."/>
            <person name="Saif S."/>
            <person name="Shea T."/>
            <person name="Shenoy N."/>
            <person name="Sisk P."/>
            <person name="Stolte C."/>
            <person name="Sykes S."/>
            <person name="Wortman J."/>
            <person name="Nusbaum C."/>
            <person name="Birren B."/>
        </authorList>
    </citation>
    <scope>NUCLEOTIDE SEQUENCE [LARGE SCALE GENOMIC DNA]</scope>
    <source>
        <strain evidence="1 2">ACC2</strain>
    </source>
</reference>
<evidence type="ECO:0000313" key="1">
    <source>
        <dbReference type="EMBL" id="EHO15664.1"/>
    </source>
</evidence>
<dbReference type="GO" id="GO:0003743">
    <property type="term" value="F:translation initiation factor activity"/>
    <property type="evidence" value="ECO:0007669"/>
    <property type="project" value="InterPro"/>
</dbReference>
<comment type="caution">
    <text evidence="1">The sequence shown here is derived from an EMBL/GenBank/DDBJ whole genome shotgun (WGS) entry which is preliminary data.</text>
</comment>
<evidence type="ECO:0000313" key="2">
    <source>
        <dbReference type="Proteomes" id="UP000018466"/>
    </source>
</evidence>
<dbReference type="AlphaFoldDB" id="A0AA36Y3B6"/>
<dbReference type="InterPro" id="IPR016190">
    <property type="entry name" value="Transl_init_fac_IF2/IF5_Zn-bd"/>
</dbReference>